<reference evidence="1" key="2">
    <citation type="journal article" date="2022" name="New Phytol.">
        <title>Evolutionary transition to the ectomycorrhizal habit in the genomes of a hyperdiverse lineage of mushroom-forming fungi.</title>
        <authorList>
            <person name="Looney B."/>
            <person name="Miyauchi S."/>
            <person name="Morin E."/>
            <person name="Drula E."/>
            <person name="Courty P.E."/>
            <person name="Kohler A."/>
            <person name="Kuo A."/>
            <person name="LaButti K."/>
            <person name="Pangilinan J."/>
            <person name="Lipzen A."/>
            <person name="Riley R."/>
            <person name="Andreopoulos W."/>
            <person name="He G."/>
            <person name="Johnson J."/>
            <person name="Nolan M."/>
            <person name="Tritt A."/>
            <person name="Barry K.W."/>
            <person name="Grigoriev I.V."/>
            <person name="Nagy L.G."/>
            <person name="Hibbett D."/>
            <person name="Henrissat B."/>
            <person name="Matheny P.B."/>
            <person name="Labbe J."/>
            <person name="Martin F.M."/>
        </authorList>
    </citation>
    <scope>NUCLEOTIDE SEQUENCE</scope>
    <source>
        <strain evidence="1">HHB10654</strain>
    </source>
</reference>
<comment type="caution">
    <text evidence="1">The sequence shown here is derived from an EMBL/GenBank/DDBJ whole genome shotgun (WGS) entry which is preliminary data.</text>
</comment>
<dbReference type="EMBL" id="MU277270">
    <property type="protein sequence ID" value="KAI0056134.1"/>
    <property type="molecule type" value="Genomic_DNA"/>
</dbReference>
<proteinExistence type="predicted"/>
<accession>A0ACB8SHX7</accession>
<organism evidence="1 2">
    <name type="scientific">Artomyces pyxidatus</name>
    <dbReference type="NCBI Taxonomy" id="48021"/>
    <lineage>
        <taxon>Eukaryota</taxon>
        <taxon>Fungi</taxon>
        <taxon>Dikarya</taxon>
        <taxon>Basidiomycota</taxon>
        <taxon>Agaricomycotina</taxon>
        <taxon>Agaricomycetes</taxon>
        <taxon>Russulales</taxon>
        <taxon>Auriscalpiaceae</taxon>
        <taxon>Artomyces</taxon>
    </lineage>
</organism>
<name>A0ACB8SHX7_9AGAM</name>
<gene>
    <name evidence="1" type="ORF">BV25DRAFT_1647137</name>
</gene>
<keyword evidence="2" id="KW-1185">Reference proteome</keyword>
<sequence>MLTQVKFRLPDTLAGWPWPRVINPYHDEVKAECEKWVHSFNALGPKSQDAFDRCDFCLLASLSYPHLDKEGLRTTCDLMMLFFFFDEFADRSHSTQARAYADMIMDALHNPHKPRPSGECVLGEIARQFWEHGIRTMNILVQERFLKDFKNYTDAVATEGLDRDNSCIRNIEDYFRIRRYTIGMEPSLVAIQFGMEGLPDEVVSHPTVLKLAQLVVDAVFLDNDLFSYNREQATGEDFHNIITVVMNELKIDLHGALAWLQKRREQITADVIEAWDTLPEWPEDIREDAQTYVQGIVGWVRSNNTWHFESQRYFGQHGLEIQKHRMVTLLPKTRVKAPCADGADTLADLTE</sequence>
<evidence type="ECO:0000313" key="1">
    <source>
        <dbReference type="EMBL" id="KAI0056134.1"/>
    </source>
</evidence>
<dbReference type="Proteomes" id="UP000814140">
    <property type="component" value="Unassembled WGS sequence"/>
</dbReference>
<evidence type="ECO:0000313" key="2">
    <source>
        <dbReference type="Proteomes" id="UP000814140"/>
    </source>
</evidence>
<protein>
    <submittedName>
        <fullName evidence="1">Terpenoid synthase</fullName>
    </submittedName>
</protein>
<reference evidence="1" key="1">
    <citation type="submission" date="2021-03" db="EMBL/GenBank/DDBJ databases">
        <authorList>
            <consortium name="DOE Joint Genome Institute"/>
            <person name="Ahrendt S."/>
            <person name="Looney B.P."/>
            <person name="Miyauchi S."/>
            <person name="Morin E."/>
            <person name="Drula E."/>
            <person name="Courty P.E."/>
            <person name="Chicoki N."/>
            <person name="Fauchery L."/>
            <person name="Kohler A."/>
            <person name="Kuo A."/>
            <person name="Labutti K."/>
            <person name="Pangilinan J."/>
            <person name="Lipzen A."/>
            <person name="Riley R."/>
            <person name="Andreopoulos W."/>
            <person name="He G."/>
            <person name="Johnson J."/>
            <person name="Barry K.W."/>
            <person name="Grigoriev I.V."/>
            <person name="Nagy L."/>
            <person name="Hibbett D."/>
            <person name="Henrissat B."/>
            <person name="Matheny P.B."/>
            <person name="Labbe J."/>
            <person name="Martin F."/>
        </authorList>
    </citation>
    <scope>NUCLEOTIDE SEQUENCE</scope>
    <source>
        <strain evidence="1">HHB10654</strain>
    </source>
</reference>